<feature type="transmembrane region" description="Helical" evidence="5">
    <location>
        <begin position="1480"/>
        <end position="1500"/>
    </location>
</feature>
<keyword evidence="5" id="KW-0472">Membrane</keyword>
<dbReference type="Gene3D" id="2.60.40.10">
    <property type="entry name" value="Immunoglobulins"/>
    <property type="match status" value="11"/>
</dbReference>
<dbReference type="InterPro" id="IPR013552">
    <property type="entry name" value="Thioester_dom"/>
</dbReference>
<feature type="domain" description="SpaA-like prealbumin fold" evidence="8">
    <location>
        <begin position="1159"/>
        <end position="1246"/>
    </location>
</feature>
<reference evidence="9 10" key="1">
    <citation type="submission" date="2023-05" db="EMBL/GenBank/DDBJ databases">
        <title>[ruminococcus] sp. nov., isolated from a pig farm feces dump.</title>
        <authorList>
            <person name="Chang Y.-H."/>
        </authorList>
    </citation>
    <scope>NUCLEOTIDE SEQUENCE [LARGE SCALE GENOMIC DNA]</scope>
    <source>
        <strain evidence="9 10">YH-rum2234</strain>
    </source>
</reference>
<keyword evidence="5" id="KW-0812">Transmembrane</keyword>
<gene>
    <name evidence="9" type="ORF">QJ036_12505</name>
</gene>
<comment type="caution">
    <text evidence="9">The sequence shown here is derived from an EMBL/GenBank/DDBJ whole genome shotgun (WGS) entry which is preliminary data.</text>
</comment>
<feature type="domain" description="SpaA-like prealbumin fold" evidence="8">
    <location>
        <begin position="484"/>
        <end position="568"/>
    </location>
</feature>
<feature type="domain" description="SpaA-like prealbumin fold" evidence="8">
    <location>
        <begin position="1266"/>
        <end position="1352"/>
    </location>
</feature>
<feature type="domain" description="SpaA-like prealbumin fold" evidence="8">
    <location>
        <begin position="962"/>
        <end position="1035"/>
    </location>
</feature>
<organism evidence="9 10">
    <name type="scientific">Fusibacillus kribbianus</name>
    <dbReference type="NCBI Taxonomy" id="3044208"/>
    <lineage>
        <taxon>Bacteria</taxon>
        <taxon>Bacillati</taxon>
        <taxon>Bacillota</taxon>
        <taxon>Clostridia</taxon>
        <taxon>Lachnospirales</taxon>
        <taxon>Lachnospiraceae</taxon>
        <taxon>Fusibacillus</taxon>
    </lineage>
</organism>
<keyword evidence="2" id="KW-0964">Secreted</keyword>
<dbReference type="PANTHER" id="PTHR36108">
    <property type="entry name" value="COLOSSIN-B-RELATED"/>
    <property type="match status" value="1"/>
</dbReference>
<dbReference type="InterPro" id="IPR041033">
    <property type="entry name" value="SpaA_PFL_dom_1"/>
</dbReference>
<evidence type="ECO:0000259" key="7">
    <source>
        <dbReference type="Pfam" id="PF08341"/>
    </source>
</evidence>
<feature type="domain" description="SpaA-like prealbumin fold" evidence="8">
    <location>
        <begin position="1073"/>
        <end position="1148"/>
    </location>
</feature>
<dbReference type="PANTHER" id="PTHR36108:SF13">
    <property type="entry name" value="COLOSSIN-B-RELATED"/>
    <property type="match status" value="1"/>
</dbReference>
<name>A0AAP4BCI2_9FIRM</name>
<evidence type="ECO:0000259" key="8">
    <source>
        <dbReference type="Pfam" id="PF17802"/>
    </source>
</evidence>
<dbReference type="SUPFAM" id="SSF49478">
    <property type="entry name" value="Cna protein B-type domain"/>
    <property type="match status" value="3"/>
</dbReference>
<comment type="similarity">
    <text evidence="1">Belongs to the serine-aspartate repeat-containing protein (SDr) family.</text>
</comment>
<proteinExistence type="inferred from homology"/>
<keyword evidence="10" id="KW-1185">Reference proteome</keyword>
<dbReference type="EMBL" id="JASGBQ010000029">
    <property type="protein sequence ID" value="MDI9243270.1"/>
    <property type="molecule type" value="Genomic_DNA"/>
</dbReference>
<evidence type="ECO:0000256" key="3">
    <source>
        <dbReference type="ARBA" id="ARBA00022729"/>
    </source>
</evidence>
<protein>
    <submittedName>
        <fullName evidence="9">SpaA isopeptide-forming pilin-related protein</fullName>
    </submittedName>
</protein>
<keyword evidence="5" id="KW-1133">Transmembrane helix</keyword>
<evidence type="ECO:0000256" key="1">
    <source>
        <dbReference type="ARBA" id="ARBA00007257"/>
    </source>
</evidence>
<feature type="compositionally biased region" description="Basic and acidic residues" evidence="4">
    <location>
        <begin position="1447"/>
        <end position="1457"/>
    </location>
</feature>
<feature type="domain" description="SpaA-like prealbumin fold" evidence="8">
    <location>
        <begin position="688"/>
        <end position="779"/>
    </location>
</feature>
<dbReference type="InterPro" id="IPR013783">
    <property type="entry name" value="Ig-like_fold"/>
</dbReference>
<keyword evidence="3 6" id="KW-0732">Signal</keyword>
<evidence type="ECO:0000313" key="10">
    <source>
        <dbReference type="Proteomes" id="UP001300383"/>
    </source>
</evidence>
<feature type="domain" description="SpaA-like prealbumin fold" evidence="8">
    <location>
        <begin position="841"/>
        <end position="927"/>
    </location>
</feature>
<feature type="domain" description="SpaA-like prealbumin fold" evidence="8">
    <location>
        <begin position="1356"/>
        <end position="1443"/>
    </location>
</feature>
<evidence type="ECO:0000256" key="6">
    <source>
        <dbReference type="SAM" id="SignalP"/>
    </source>
</evidence>
<evidence type="ECO:0000256" key="2">
    <source>
        <dbReference type="ARBA" id="ARBA00022525"/>
    </source>
</evidence>
<feature type="region of interest" description="Disordered" evidence="4">
    <location>
        <begin position="1447"/>
        <end position="1474"/>
    </location>
</feature>
<evidence type="ECO:0000256" key="5">
    <source>
        <dbReference type="SAM" id="Phobius"/>
    </source>
</evidence>
<accession>A0AAP4BCI2</accession>
<sequence>MSAKKNKFKRIVAGVLSALAIVGTVPCSAFAADGTANIVFSYVYQSNGSQVMFQDSFVGTHGSDGGAGKPATQIYANGEEAYCIEPGASLHTGDTLTANASDTWNNLGSAKKNAVKMALAFGKPGNAGALGGSGDAKHLATQMLVWEFVTGYRDAVSYDRTNSSIFNAYCKNGANSEVAANYNAIVSAMKNWNVKPGFANGSTYKMKWQDGKYILSITDPNGVLSGYSVSSSDSNVKISKSGNTITLISDQYIAKDPTITLTKSSNISASAVLVPYGSPTLQDVVTGVAKAADVTADFKVSTPGGTLKLKKTSEDGIVSGVKMTIKGEGFIKTVTTGENGEVSVEGLIPGSYTVTEAVASCYEPQAEQTVTITSGETATVKFANVLKRGDLSVAKTSEDGFAEGMKFRLYGISASGTNVDLYATTDKNGVATFKNVLIAGVSGYTLEEVDTAIRYVIPENQNVTVAWKETTGASVNNILKKFNVTIVKKDAEVQTPQGDAALVGAVYGIYHDGELIDTYTTDKNGSFTTDYYVCGNTWTIREITPSEGYLLDEKEYHVGADPENYTVELNSAPSLTSHEQVIKGNVAIIKHSDDGSTQIETPEEGAAFQIYLTAAGSFENAKESERDTLVCDADGFAQSKDLPYGIYTVHQTEGWEETEFMRDFTVFIRENGRTYKYLINNAPYSAYIKVVKADKETGRTIPLTGAGFEIYNASGEKISMSYTYPTLTTVDTFYVSEDGYLITPQKLEIGEYSLVEVQAPYGYVLDSTPVPFTVTSKNNEDLEGLTVISVTAYDQAQKGTISITKSGEIFASVNVAGEEGVLDKEGSWGVIDPVYSAVYEEKALSGAAYQVIAAEDIVTGDGTVRAEAGEMVAEITTDEDGFAKTGELYLGKYKIVEIQAPDGFVLNTEAQEVELIYAGQEISVTSTSTSFINDRQKLEMSAKKAMEQDELYQIGMNGEITAVSFGLYAREELIAADGSKIPADGLMEITFADEEGNVRFRSDLPFGSYYVKELTTDIHYVLSDTIYEVNFRYAGQETALQTVVLNKGNGIENELKYGHVEGLKVNDEVADGEEKGMAGAVFGIFREGTMELTAEHAIATAASDENGEFVFEKVPYGDYLVAELEAPEGYVLSDARHFLSVTFDKQVIGLKAINYPIIGSVELTKVDKDYPDNHLAGAVFEVYADSDENGELGEDDILLGEMTECEGGIYRMDGLRYGKYLVKEKTAPEGFVLDENVYEFEIIEDGQCRIIENEAGVGFVDQVMKGKISIFKTDKASGEKLVGAGFRVCDQEGTVVAEGKTGEDGIVTFELRYGDYTVAEYEAPEGYVLDDTPYAFSITGDGQEITVDMANTRIKGTLVISKVDADTEKLLPDAGFRIYGADGETVIKEGYTDKNGVAEFELEFGKYFYQEFDAPKGYQIDDTMYEFSVSEDGQLISVVMANQLEEKPKENTPKPETAKPAVTSNSADGPKTGDDANVRLWTGIAVSALAAVVAGVYIICRGKKRDEEDN</sequence>
<dbReference type="Pfam" id="PF08341">
    <property type="entry name" value="TED"/>
    <property type="match status" value="1"/>
</dbReference>
<feature type="domain" description="SpaA-like prealbumin fold" evidence="8">
    <location>
        <begin position="305"/>
        <end position="384"/>
    </location>
</feature>
<evidence type="ECO:0000313" key="9">
    <source>
        <dbReference type="EMBL" id="MDI9243270.1"/>
    </source>
</evidence>
<feature type="domain" description="SpaA-like prealbumin fold" evidence="8">
    <location>
        <begin position="390"/>
        <end position="474"/>
    </location>
</feature>
<dbReference type="Proteomes" id="UP001300383">
    <property type="component" value="Unassembled WGS sequence"/>
</dbReference>
<feature type="domain" description="Thioester" evidence="7">
    <location>
        <begin position="81"/>
        <end position="187"/>
    </location>
</feature>
<feature type="chain" id="PRO_5043010661" evidence="6">
    <location>
        <begin position="32"/>
        <end position="1510"/>
    </location>
</feature>
<feature type="signal peptide" evidence="6">
    <location>
        <begin position="1"/>
        <end position="31"/>
    </location>
</feature>
<dbReference type="Pfam" id="PF17802">
    <property type="entry name" value="SpaA"/>
    <property type="match status" value="11"/>
</dbReference>
<dbReference type="SUPFAM" id="SSF49452">
    <property type="entry name" value="Starch-binding domain-like"/>
    <property type="match status" value="1"/>
</dbReference>
<feature type="domain" description="SpaA-like prealbumin fold" evidence="8">
    <location>
        <begin position="585"/>
        <end position="681"/>
    </location>
</feature>
<dbReference type="GO" id="GO:0030246">
    <property type="term" value="F:carbohydrate binding"/>
    <property type="evidence" value="ECO:0007669"/>
    <property type="project" value="InterPro"/>
</dbReference>
<dbReference type="InterPro" id="IPR013784">
    <property type="entry name" value="Carb-bd-like_fold"/>
</dbReference>
<evidence type="ECO:0000256" key="4">
    <source>
        <dbReference type="SAM" id="MobiDB-lite"/>
    </source>
</evidence>
<dbReference type="RefSeq" id="WP_283231696.1">
    <property type="nucleotide sequence ID" value="NZ_JASGBQ010000029.1"/>
</dbReference>